<dbReference type="InterPro" id="IPR016024">
    <property type="entry name" value="ARM-type_fold"/>
</dbReference>
<keyword evidence="6" id="KW-0449">Lipoprotein</keyword>
<feature type="repeat" description="ARM" evidence="8">
    <location>
        <begin position="559"/>
        <end position="601"/>
    </location>
</feature>
<dbReference type="EMBL" id="HBGY01013513">
    <property type="protein sequence ID" value="CAD9575087.1"/>
    <property type="molecule type" value="Transcribed_RNA"/>
</dbReference>
<dbReference type="PROSITE" id="PS50176">
    <property type="entry name" value="ARM_REPEAT"/>
    <property type="match status" value="11"/>
</dbReference>
<dbReference type="PANTHER" id="PTHR47249">
    <property type="entry name" value="VACUOLAR PROTEIN 8"/>
    <property type="match status" value="1"/>
</dbReference>
<evidence type="ECO:0000256" key="7">
    <source>
        <dbReference type="ARBA" id="ARBA00026209"/>
    </source>
</evidence>
<reference evidence="9" key="1">
    <citation type="submission" date="2021-01" db="EMBL/GenBank/DDBJ databases">
        <authorList>
            <person name="Corre E."/>
            <person name="Pelletier E."/>
            <person name="Niang G."/>
            <person name="Scheremetjew M."/>
            <person name="Finn R."/>
            <person name="Kale V."/>
            <person name="Holt S."/>
            <person name="Cochrane G."/>
            <person name="Meng A."/>
            <person name="Brown T."/>
            <person name="Cohen L."/>
        </authorList>
    </citation>
    <scope>NUCLEOTIDE SEQUENCE</scope>
    <source>
        <strain evidence="9">B650</strain>
    </source>
</reference>
<feature type="repeat" description="ARM" evidence="8">
    <location>
        <begin position="3156"/>
        <end position="3198"/>
    </location>
</feature>
<dbReference type="SUPFAM" id="SSF48371">
    <property type="entry name" value="ARM repeat"/>
    <property type="match status" value="13"/>
</dbReference>
<dbReference type="SMART" id="SM00185">
    <property type="entry name" value="ARM"/>
    <property type="match status" value="65"/>
</dbReference>
<evidence type="ECO:0000313" key="9">
    <source>
        <dbReference type="EMBL" id="CAD9575087.1"/>
    </source>
</evidence>
<feature type="repeat" description="ARM" evidence="8">
    <location>
        <begin position="2417"/>
        <end position="2460"/>
    </location>
</feature>
<feature type="repeat" description="ARM" evidence="8">
    <location>
        <begin position="477"/>
        <end position="519"/>
    </location>
</feature>
<dbReference type="Gene3D" id="1.25.10.10">
    <property type="entry name" value="Leucine-rich Repeat Variant"/>
    <property type="match status" value="18"/>
</dbReference>
<dbReference type="InterPro" id="IPR011989">
    <property type="entry name" value="ARM-like"/>
</dbReference>
<dbReference type="GO" id="GO:0071562">
    <property type="term" value="P:nucleus-vacuole junction assembly"/>
    <property type="evidence" value="ECO:0007669"/>
    <property type="project" value="InterPro"/>
</dbReference>
<evidence type="ECO:0000256" key="1">
    <source>
        <dbReference type="ARBA" id="ARBA00004592"/>
    </source>
</evidence>
<feature type="repeat" description="ARM" evidence="8">
    <location>
        <begin position="436"/>
        <end position="478"/>
    </location>
</feature>
<comment type="similarity">
    <text evidence="2">Belongs to the beta-catenin family.</text>
</comment>
<dbReference type="InterPro" id="IPR045156">
    <property type="entry name" value="Vac8"/>
</dbReference>
<evidence type="ECO:0000256" key="3">
    <source>
        <dbReference type="ARBA" id="ARBA00022554"/>
    </source>
</evidence>
<feature type="repeat" description="ARM" evidence="8">
    <location>
        <begin position="393"/>
        <end position="437"/>
    </location>
</feature>
<feature type="repeat" description="ARM" evidence="8">
    <location>
        <begin position="1325"/>
        <end position="1363"/>
    </location>
</feature>
<name>A0A7S2P367_9STRA</name>
<evidence type="ECO:0000256" key="8">
    <source>
        <dbReference type="PROSITE-ProRule" id="PRU00259"/>
    </source>
</evidence>
<feature type="repeat" description="ARM" evidence="8">
    <location>
        <begin position="518"/>
        <end position="560"/>
    </location>
</feature>
<sequence>MAKRLEALVAQGRRVRRPREQREVAFGLADLSTKAEAHERIVKKGGIKTLVGLLHSTDMDAQRFAALAVANVASAEVNRMIICKDLESGALQNLTEFIERGKGDAFGRQYCAMAIGNIAADPNSHDDIVELGGIKALVSLLSRSISATTHCSTEDSTNDVDIDGGRCAAFALSNLAANSNYRQQIVDEGAITPLVSLACCDDVNAQRHALAALRGICIEPKCRIGVVQLGIIDPLILISRSDDMDMLREVAGAFNCLSCMEQNKEEICDRAISTIITLLLSGDSEIERHACCAVANLLEVIGVHDRFLEEKGLLPLISLSVSKDLVCKGEASRAIANLAANTKIQMLLVREGILDSMVDALGKDEVNCQRFAALCIANLSTTVASQMQVVEAGAITPLITLAANVNNQLEARRYAILALANLSATVANHAVILREDGLQALFSLANSSDAMSLYYVGSALSNLSSNLSNHHSIVEEGGLQPLLTLSYHKDPDVHMKAAAAIRGLSVTEDIRMKIVQEGGLEPLTRLLTSKDVEILRETTAAFCNLSLSDENKFEIAKCGAIAPLICHLQDDDMFIASQSSACLANLAELSDNQDAVAMEGGIRPCISVMRSRYIEVQRESGRLLANLCASSTSASIDSIVDSGGHQLLISFLLSEDTACQRVGGFGVGNLCTHDKHRVTLMKAGVLEPLCSLARLEDIAVEIQRFAVLAIANLASSIETHQDFLDEDVLPLLISLSSARDAEVRQYAAFAVTKLSANANVRDAVTEEGGVEPVLYLARTDNVDVRTEILPALANLSFSVVNKVEICNNGGLHAIVDVIVNVGGKLSLENSRMACCAIANLAEAVENMESIVNANVISLLLKFVYVNYPAVHREIARAVGNLAINIEYGTTILEEGFLPFLIKSLGSNELECCRMSAMALGNLASNSRNHEKLLKGGIMPNLVVVCKAAVEKSKKFDHETAQYCLLALANISVSPEVHSQIMSELLDVLDEFSKHRDVKCRHYAIFVLGNLCSNIEMLESIFDRGFLKSFLTYAFSSNTEASTNAQFQAVSSIRGLGTHKVLRTTVLKKGALEPLMLICSTSDKDMDIEVQREATAAICNFALSDENKMPLSRAGVIPALLKVAQRDDVICQFFSIATIANLAEMDSNIQRRMFDDGCLQSLFKLGEKSDLSIEVRCEVIRCYALFTCFRECHPYLMKDNILSQIRNFASYEESTNCLTFAAVAIGNLAVEVENHDKLFASGVISSLMNLTKTMDTKIRHCVAYCFHNISLVESNSSKCEEMVVMSALGQLISIDEDKDETMLLASIAIRNLSKSKYSRLQFVDCGGLPHLLRLAKVENTELKREVAGSLRHLTLCDTNKSIIVTISDGFDVLLSLCHAKDEKVAHQACGAIANVAEDARAQAIMIKAGFLQHLKFTLSSASIEIRREILRAIANLSSNLSFAQTIAEGGALVPFAAGIASNDLLCQRYASMGIRNLATYDENHPRIWKEVDFDQVFNLAKINEKKSPHELVTKQNIICLLANLAFVGSNHVQLMERGIASLVVSLLDNFDDSLRSSAFVCVANLVASPVNHQSILDEDCLEFIISFLSSKNEELISLSVDILRGLSSSDFSRPLIMKAHAINPLLKLSKTSDVDLQREVMATLCNMSLAGCIGEDPGRFLAEIDTTDLVSFLCSSDRTQSLFGAVTLGNIASECALRSPMVGCGALGPLINVSEVANKETKRCIAYALCNLAADESNRAIIVRSGGLRPIFSLCFAPDLNDARAGLATVRGIATLSDLRRPAVEAGFVRIVAENIETIILDAQSRIEACSALFLLSLNEENREDMIRHNALEVLRKLAQKLDSASCQLSICTVANFAEHNKFHEKIVTVWDAGTLFDFGDTTNASVVRGILRCVTNLSANSETHRQLVDAKACDLISGFCNFSDSLSSSFASLSLSNFLQSPSLCFPMERIVSAVCNLAKYSALEEYIEAGQIDLGRRYACLALCTLCSNHKNHLAILENKGITALVENLGGGDSEARLYASFAISRLADNPMMVKEIGEESKVFDSLLALISGEYHNSILYSSAALRKLSSLNENRIAIIGADTTLNALTKAALFDKLDVQREVSACLCHMCLSDKKKTLIARSCVMPPLATLAQCTDEEVSRFSIGAFANLAEDESTHKILIGDMNMLHIFVSLMKDKRLTIHREACRAISNLLSSDYSHSKFFEEGCLRGLCKVLKSADAECQYNAGLSFHKLSARSANHDSLILKFVLQSLAASVNNTSGSIQARYLVGASLRDLSANARHKELFAREGGLKAAVSLCDSEDLKLQIFAVGILKHLSLSPQLKFKLVESGSLQSVFEFAKSRDDATLLRECASTLANVAECEDIQLALVEIGALTSFSILAEKTDTHIRRNIARAFCSISSHPKNTTGIFGRSEIRALVSLFSNPDDEQCLGDVASALSNLSIAKENHNLILKEHGLRPLLKLLSSSLEYCQISACRVLHRLALSETGRNRIRKEEYGPEELVAISQSSNNDVSRFALMSICNLMLDEAYQIIFSKLNCIPALISVLQQSTIECKKLALMTICNMTANYSNKLFVLKSGTLPHILQEMSSIDYSCKLYATMAFSNLASNDVTRKLMVDSQCIARLTETAFAETEKVELYRAGALALYNLAAEATSHIPMVKDGIPERLLTLCRSPDVECRRCALMTLCTLSSNPLTRIEVTKGGGLQTALILLADDDIECQRYACIYVANLANDANTQRQVVVHGGLRRLVELSKSKDEHNRRYSIMALANIAACDENHKPMRKQGVYDILIDSAKKGENDMKESCAFGLANFISSRAAMQSTCNSDIVCLLNHVVKSIYAHSQTLALSSLRTLAARPENCDLFIANGILTSLNYAGGCDVVEVQRELAACLCNLSASSHKLIITDRCIRTLLSLAKTADEEALRQSMGALANLCEDVTTHSIFAASHALRSVIDCLCHEKIDVHREASRAVSNLVTSCCFHGAILEFGMIQLLHLCSSEDKECLYHVALSLRKLAPAKKAFHQLIMQHSLSNLLSKIKVVDMITKVHVAAVMREVASNDAHKVEFAEMGGIDVVVSLSRAKDMELQIIAISILRHLALRDCLQQIIIEKGALPPCIRCVSKATEDLKCQVAGLIANLSECSETQTVMVDQGAVPALVTLHRYDNCEVRQDCARALANLCSREMNHLPIYRQGGLSALIKLSQHDEDICQRYVATALRFLATDPEVRSAIASEEAIDSFMLLASHSLIGYQRAAAASFASMSLSEECRGALVEKGGLQVCLRLLQREDPYVQQHAMFTVANISDAHTTHKMILNEGTLPLLIQLGEMNDVKIQRDISRAFSSLSSNEDSKIPLIESGILPLLIKLTRSADVATQRYVALTLCNLSQSTEKSRIVDNGVLRSLVFLARYPDMDIERYAALTFANLALGGHGKNKQLIVKEGSVKPLIEMSKFPDGEMQHCAALALNSIALGTFNESKVEIMQMNGLEPIVDFFQTNDADRIHLAAYLFGSLSENEEVKESLVELGVTSKLVKEAAKGSIEIKRTVCYYLALLAENTTFHKSLEEEGGFEALISLSSLTDVECQDYGAFALAFLASNKAYQVKLVKLGAVRPLVSMMATEAEPRHYAGLALLKLADNFENHVTIAEEGGIQALLKMGRNRSTDEGLSYKTALTVGHLASNAVKSLPSGGLHFGDGPIGFASGSLRDRSGMGSLSTTDPSS</sequence>
<feature type="repeat" description="ARM" evidence="8">
    <location>
        <begin position="45"/>
        <end position="82"/>
    </location>
</feature>
<protein>
    <recommendedName>
        <fullName evidence="7">Vacuolar protein 8</fullName>
    </recommendedName>
</protein>
<keyword evidence="4" id="KW-0677">Repeat</keyword>
<dbReference type="InterPro" id="IPR000225">
    <property type="entry name" value="Armadillo"/>
</dbReference>
<comment type="subcellular location">
    <subcellularLocation>
        <location evidence="1">Vacuole membrane</location>
        <topology evidence="1">Lipid-anchor</topology>
    </subcellularLocation>
</comment>
<feature type="repeat" description="ARM" evidence="8">
    <location>
        <begin position="132"/>
        <end position="190"/>
    </location>
</feature>
<keyword evidence="5" id="KW-0472">Membrane</keyword>
<accession>A0A7S2P367</accession>
<proteinExistence type="inferred from homology"/>
<dbReference type="GO" id="GO:0043495">
    <property type="term" value="F:protein-membrane adaptor activity"/>
    <property type="evidence" value="ECO:0007669"/>
    <property type="project" value="InterPro"/>
</dbReference>
<evidence type="ECO:0000256" key="6">
    <source>
        <dbReference type="ARBA" id="ARBA00023288"/>
    </source>
</evidence>
<dbReference type="GO" id="GO:0005774">
    <property type="term" value="C:vacuolar membrane"/>
    <property type="evidence" value="ECO:0007669"/>
    <property type="project" value="UniProtKB-SubCell"/>
</dbReference>
<dbReference type="Pfam" id="PF00514">
    <property type="entry name" value="Arm"/>
    <property type="match status" value="5"/>
</dbReference>
<organism evidence="9">
    <name type="scientific">Leptocylindrus danicus</name>
    <dbReference type="NCBI Taxonomy" id="163516"/>
    <lineage>
        <taxon>Eukaryota</taxon>
        <taxon>Sar</taxon>
        <taxon>Stramenopiles</taxon>
        <taxon>Ochrophyta</taxon>
        <taxon>Bacillariophyta</taxon>
        <taxon>Coscinodiscophyceae</taxon>
        <taxon>Chaetocerotophycidae</taxon>
        <taxon>Leptocylindrales</taxon>
        <taxon>Leptocylindraceae</taxon>
        <taxon>Leptocylindrus</taxon>
    </lineage>
</organism>
<feature type="repeat" description="ARM" evidence="8">
    <location>
        <begin position="1704"/>
        <end position="1746"/>
    </location>
</feature>
<evidence type="ECO:0000256" key="2">
    <source>
        <dbReference type="ARBA" id="ARBA00005462"/>
    </source>
</evidence>
<dbReference type="PANTHER" id="PTHR47249:SF1">
    <property type="entry name" value="VACUOLAR PROTEIN 8"/>
    <property type="match status" value="1"/>
</dbReference>
<evidence type="ECO:0000256" key="4">
    <source>
        <dbReference type="ARBA" id="ARBA00022737"/>
    </source>
</evidence>
<keyword evidence="3" id="KW-0926">Vacuole</keyword>
<gene>
    <name evidence="9" type="ORF">LDAN0321_LOCUS8711</name>
</gene>
<evidence type="ECO:0000256" key="5">
    <source>
        <dbReference type="ARBA" id="ARBA00023136"/>
    </source>
</evidence>